<dbReference type="STRING" id="453582.SAMN05421580_102128"/>
<feature type="compositionally biased region" description="Low complexity" evidence="1">
    <location>
        <begin position="155"/>
        <end position="167"/>
    </location>
</feature>
<dbReference type="Pfam" id="PF20232">
    <property type="entry name" value="T6SS_FHA_C"/>
    <property type="match status" value="1"/>
</dbReference>
<accession>A0A1N7JV74</accession>
<dbReference type="Gene3D" id="2.60.200.20">
    <property type="match status" value="1"/>
</dbReference>
<dbReference type="EMBL" id="FTOG01000002">
    <property type="protein sequence ID" value="SIS53239.1"/>
    <property type="molecule type" value="Genomic_DNA"/>
</dbReference>
<dbReference type="Proteomes" id="UP000186221">
    <property type="component" value="Unassembled WGS sequence"/>
</dbReference>
<feature type="region of interest" description="Disordered" evidence="1">
    <location>
        <begin position="108"/>
        <end position="340"/>
    </location>
</feature>
<dbReference type="RefSeq" id="WP_076483727.1">
    <property type="nucleotide sequence ID" value="NZ_FTOG01000002.1"/>
</dbReference>
<evidence type="ECO:0000313" key="3">
    <source>
        <dbReference type="EMBL" id="SIS53239.1"/>
    </source>
</evidence>
<evidence type="ECO:0000259" key="2">
    <source>
        <dbReference type="PROSITE" id="PS50006"/>
    </source>
</evidence>
<proteinExistence type="predicted"/>
<feature type="compositionally biased region" description="Pro residues" evidence="1">
    <location>
        <begin position="168"/>
        <end position="206"/>
    </location>
</feature>
<organism evidence="3 4">
    <name type="scientific">Rhodobacter aestuarii</name>
    <dbReference type="NCBI Taxonomy" id="453582"/>
    <lineage>
        <taxon>Bacteria</taxon>
        <taxon>Pseudomonadati</taxon>
        <taxon>Pseudomonadota</taxon>
        <taxon>Alphaproteobacteria</taxon>
        <taxon>Rhodobacterales</taxon>
        <taxon>Rhodobacter group</taxon>
        <taxon>Rhodobacter</taxon>
    </lineage>
</organism>
<feature type="domain" description="FHA" evidence="2">
    <location>
        <begin position="28"/>
        <end position="78"/>
    </location>
</feature>
<reference evidence="4" key="1">
    <citation type="submission" date="2017-01" db="EMBL/GenBank/DDBJ databases">
        <authorList>
            <person name="Varghese N."/>
            <person name="Submissions S."/>
        </authorList>
    </citation>
    <scope>NUCLEOTIDE SEQUENCE [LARGE SCALE GENOMIC DNA]</scope>
    <source>
        <strain evidence="4">DSM 19945</strain>
    </source>
</reference>
<evidence type="ECO:0000256" key="1">
    <source>
        <dbReference type="SAM" id="MobiDB-lite"/>
    </source>
</evidence>
<dbReference type="PROSITE" id="PS50006">
    <property type="entry name" value="FHA_DOMAIN"/>
    <property type="match status" value="1"/>
</dbReference>
<protein>
    <submittedName>
        <fullName evidence="3">FHA domain protein</fullName>
    </submittedName>
</protein>
<keyword evidence="4" id="KW-1185">Reference proteome</keyword>
<dbReference type="Pfam" id="PF00498">
    <property type="entry name" value="FHA"/>
    <property type="match status" value="1"/>
</dbReference>
<dbReference type="NCBIfam" id="TIGR03354">
    <property type="entry name" value="VI_FHA"/>
    <property type="match status" value="1"/>
</dbReference>
<dbReference type="SMART" id="SM00240">
    <property type="entry name" value="FHA"/>
    <property type="match status" value="1"/>
</dbReference>
<dbReference type="InterPro" id="IPR008984">
    <property type="entry name" value="SMAD_FHA_dom_sf"/>
</dbReference>
<dbReference type="InterPro" id="IPR000253">
    <property type="entry name" value="FHA_dom"/>
</dbReference>
<name>A0A1N7JV74_9RHOB</name>
<sequence length="540" mass="56335">MPLVLQIENVDRLPDGGPVRIMVGSQGCQVGRNSTMHWVLPDPSRMISGHHFDISFTDGGWWLTDRSTNGTFLQGSRYRLDQPYRLRHMDRFQVGHYLIVALIKEPAPAPPPPSPQPPSPQPAWSMPSPNPSAGAYDPPGAAYTGGIWNLPGQDAATPAASASDPWATPAPTPSPAPAPQPAPAPMPQPSPIPASQPMPRPAPQPFATPSQAAPMPPSTGRMPGQAGDFADDFVANPVFRPGTVPEPAPPPSPAPAAPPLAAPTPAPASDAPQSAILQPPPPPSEEGVTGLGSPPPAPEPQPLSVPPRDISTPPAQVSLPPQGAASPGLPQEANTPPNAGATGDLVRAFCTGAGLDPAAFADIDPEALAQTLGKTLRLTASEVMTQLQLRAAAKQFTRGGDRTMRTAEHNNPLKFLPDVEHALEAMFLRPRAGFLQGPDAMQEALVDLRHHQVALFAALQPALSQLLGDLAPEDIEGVTEGGLLGGSRKAKAWETYVARWDAKTAPHENGILDAFLMHFAAAYMESIAGQNGGRGGNGAG</sequence>
<feature type="compositionally biased region" description="Pro residues" evidence="1">
    <location>
        <begin position="108"/>
        <end position="121"/>
    </location>
</feature>
<dbReference type="OrthoDB" id="273564at2"/>
<dbReference type="InterPro" id="IPR046883">
    <property type="entry name" value="T6SS_FHA_C"/>
</dbReference>
<dbReference type="InterPro" id="IPR017735">
    <property type="entry name" value="T6SS_FHA"/>
</dbReference>
<evidence type="ECO:0000313" key="4">
    <source>
        <dbReference type="Proteomes" id="UP000186221"/>
    </source>
</evidence>
<dbReference type="CDD" id="cd00060">
    <property type="entry name" value="FHA"/>
    <property type="match status" value="1"/>
</dbReference>
<gene>
    <name evidence="3" type="ORF">SAMN05421580_102128</name>
</gene>
<dbReference type="AlphaFoldDB" id="A0A1N7JV74"/>
<dbReference type="SUPFAM" id="SSF49879">
    <property type="entry name" value="SMAD/FHA domain"/>
    <property type="match status" value="1"/>
</dbReference>
<feature type="compositionally biased region" description="Pro residues" evidence="1">
    <location>
        <begin position="293"/>
        <end position="305"/>
    </location>
</feature>
<feature type="compositionally biased region" description="Pro residues" evidence="1">
    <location>
        <begin position="244"/>
        <end position="266"/>
    </location>
</feature>